<dbReference type="EMBL" id="BQXS01000632">
    <property type="protein sequence ID" value="GKT29056.1"/>
    <property type="molecule type" value="Genomic_DNA"/>
</dbReference>
<feature type="region of interest" description="Disordered" evidence="1">
    <location>
        <begin position="84"/>
        <end position="130"/>
    </location>
</feature>
<reference evidence="2" key="1">
    <citation type="submission" date="2022-03" db="EMBL/GenBank/DDBJ databases">
        <title>Draft genome sequence of Aduncisulcus paluster, a free-living microaerophilic Fornicata.</title>
        <authorList>
            <person name="Yuyama I."/>
            <person name="Kume K."/>
            <person name="Tamura T."/>
            <person name="Inagaki Y."/>
            <person name="Hashimoto T."/>
        </authorList>
    </citation>
    <scope>NUCLEOTIDE SEQUENCE</scope>
    <source>
        <strain evidence="2">NY0171</strain>
    </source>
</reference>
<feature type="compositionally biased region" description="Basic and acidic residues" evidence="1">
    <location>
        <begin position="1"/>
        <end position="22"/>
    </location>
</feature>
<dbReference type="SUPFAM" id="SSF56349">
    <property type="entry name" value="DNA breaking-rejoining enzymes"/>
    <property type="match status" value="1"/>
</dbReference>
<dbReference type="InterPro" id="IPR011010">
    <property type="entry name" value="DNA_brk_join_enz"/>
</dbReference>
<proteinExistence type="predicted"/>
<feature type="non-terminal residue" evidence="2">
    <location>
        <position position="1"/>
    </location>
</feature>
<protein>
    <submittedName>
        <fullName evidence="2">Uncharacterized protein</fullName>
    </submittedName>
</protein>
<name>A0ABQ5KDX6_9EUKA</name>
<sequence>GSDTPRDFTKDRRDIARKEAARRAGAYPRRHQRYSRQVIQTTSTPNTRRVVSSVLVHREVRTIGTGQRPNPAVLSEMVEGKMVCSHHSPPLNPSSGTSVRGDRCPSEDGEDVGASAETTGANSLARLPPARGSHALVGSPVERILHSALASCPSLFKEMVRDEGLQTAVQNLCAAHLIQDDIYAFATQKSRARLRSDILTAVGNASSIMLLLSNLVDTWASRMGPKGVGTKVMETSNLLALAFPRITARAVARTLQGQGMRTATRTLRVASFEDCEKLVRNTRSSNPELALAISLAFLTLARLDSLLLLRVVDVEVSKGSLLIQFPKTKTRPTGFNIRVPPSAPMFPSSLISLSPWA</sequence>
<evidence type="ECO:0000256" key="1">
    <source>
        <dbReference type="SAM" id="MobiDB-lite"/>
    </source>
</evidence>
<accession>A0ABQ5KDX6</accession>
<feature type="region of interest" description="Disordered" evidence="1">
    <location>
        <begin position="1"/>
        <end position="50"/>
    </location>
</feature>
<evidence type="ECO:0000313" key="3">
    <source>
        <dbReference type="Proteomes" id="UP001057375"/>
    </source>
</evidence>
<gene>
    <name evidence="2" type="ORF">ADUPG1_001022</name>
</gene>
<feature type="compositionally biased region" description="Polar residues" evidence="1">
    <location>
        <begin position="35"/>
        <end position="50"/>
    </location>
</feature>
<organism evidence="2 3">
    <name type="scientific">Aduncisulcus paluster</name>
    <dbReference type="NCBI Taxonomy" id="2918883"/>
    <lineage>
        <taxon>Eukaryota</taxon>
        <taxon>Metamonada</taxon>
        <taxon>Carpediemonas-like organisms</taxon>
        <taxon>Aduncisulcus</taxon>
    </lineage>
</organism>
<dbReference type="Proteomes" id="UP001057375">
    <property type="component" value="Unassembled WGS sequence"/>
</dbReference>
<comment type="caution">
    <text evidence="2">The sequence shown here is derived from an EMBL/GenBank/DDBJ whole genome shotgun (WGS) entry which is preliminary data.</text>
</comment>
<keyword evidence="3" id="KW-1185">Reference proteome</keyword>
<evidence type="ECO:0000313" key="2">
    <source>
        <dbReference type="EMBL" id="GKT29056.1"/>
    </source>
</evidence>